<dbReference type="InterPro" id="IPR012538">
    <property type="entry name" value="Cyt_c_oxidase_su2a"/>
</dbReference>
<evidence type="ECO:0000313" key="2">
    <source>
        <dbReference type="EMBL" id="MFC7062533.1"/>
    </source>
</evidence>
<accession>A0ABW2EK25</accession>
<proteinExistence type="predicted"/>
<reference evidence="3" key="1">
    <citation type="journal article" date="2019" name="Int. J. Syst. Evol. Microbiol.">
        <title>The Global Catalogue of Microorganisms (GCM) 10K type strain sequencing project: providing services to taxonomists for standard genome sequencing and annotation.</title>
        <authorList>
            <consortium name="The Broad Institute Genomics Platform"/>
            <consortium name="The Broad Institute Genome Sequencing Center for Infectious Disease"/>
            <person name="Wu L."/>
            <person name="Ma J."/>
        </authorList>
    </citation>
    <scope>NUCLEOTIDE SEQUENCE [LARGE SCALE GENOMIC DNA]</scope>
    <source>
        <strain evidence="3">CGMCC 4.1621</strain>
    </source>
</reference>
<comment type="caution">
    <text evidence="2">The sequence shown here is derived from an EMBL/GenBank/DDBJ whole genome shotgun (WGS) entry which is preliminary data.</text>
</comment>
<gene>
    <name evidence="2" type="ORF">ACFQIC_11755</name>
</gene>
<sequence length="53" mass="6013">MAERQLSSKTQTVKQKKIEDENSLRGTLISVGVVGAVIVIMWVSVFWLYMSRV</sequence>
<keyword evidence="1" id="KW-0812">Transmembrane</keyword>
<feature type="transmembrane region" description="Helical" evidence="1">
    <location>
        <begin position="28"/>
        <end position="49"/>
    </location>
</feature>
<dbReference type="RefSeq" id="WP_204710406.1">
    <property type="nucleotide sequence ID" value="NZ_JBHSZV010000029.1"/>
</dbReference>
<keyword evidence="3" id="KW-1185">Reference proteome</keyword>
<organism evidence="2 3">
    <name type="scientific">Halobacillus seohaensis</name>
    <dbReference type="NCBI Taxonomy" id="447421"/>
    <lineage>
        <taxon>Bacteria</taxon>
        <taxon>Bacillati</taxon>
        <taxon>Bacillota</taxon>
        <taxon>Bacilli</taxon>
        <taxon>Bacillales</taxon>
        <taxon>Bacillaceae</taxon>
        <taxon>Halobacillus</taxon>
    </lineage>
</organism>
<keyword evidence="1" id="KW-0472">Membrane</keyword>
<protein>
    <submittedName>
        <fullName evidence="2">Cytochrome c oxidase subunit 2A</fullName>
    </submittedName>
</protein>
<dbReference type="EMBL" id="JBHSZV010000029">
    <property type="protein sequence ID" value="MFC7062533.1"/>
    <property type="molecule type" value="Genomic_DNA"/>
</dbReference>
<dbReference type="Pfam" id="PF08113">
    <property type="entry name" value="CoxIIa"/>
    <property type="match status" value="1"/>
</dbReference>
<evidence type="ECO:0000256" key="1">
    <source>
        <dbReference type="SAM" id="Phobius"/>
    </source>
</evidence>
<name>A0ABW2EK25_9BACI</name>
<keyword evidence="1" id="KW-1133">Transmembrane helix</keyword>
<evidence type="ECO:0000313" key="3">
    <source>
        <dbReference type="Proteomes" id="UP001596410"/>
    </source>
</evidence>
<dbReference type="Proteomes" id="UP001596410">
    <property type="component" value="Unassembled WGS sequence"/>
</dbReference>